<reference evidence="2 3" key="1">
    <citation type="submission" date="2019-08" db="EMBL/GenBank/DDBJ databases">
        <title>Deep-cultivation of Planctomycetes and their phenomic and genomic characterization uncovers novel biology.</title>
        <authorList>
            <person name="Wiegand S."/>
            <person name="Jogler M."/>
            <person name="Boedeker C."/>
            <person name="Pinto D."/>
            <person name="Vollmers J."/>
            <person name="Rivas-Marin E."/>
            <person name="Kohn T."/>
            <person name="Peeters S.H."/>
            <person name="Heuer A."/>
            <person name="Rast P."/>
            <person name="Oberbeckmann S."/>
            <person name="Bunk B."/>
            <person name="Jeske O."/>
            <person name="Meyerdierks A."/>
            <person name="Storesund J.E."/>
            <person name="Kallscheuer N."/>
            <person name="Luecker S."/>
            <person name="Lage O.M."/>
            <person name="Pohl T."/>
            <person name="Merkel B.J."/>
            <person name="Hornburger P."/>
            <person name="Mueller R.-W."/>
            <person name="Bruemmer F."/>
            <person name="Labrenz M."/>
            <person name="Spormann A.M."/>
            <person name="Op Den Camp H."/>
            <person name="Overmann J."/>
            <person name="Amann R."/>
            <person name="Jetten M.S.M."/>
            <person name="Mascher T."/>
            <person name="Medema M.H."/>
            <person name="Devos D.P."/>
            <person name="Kaster A.-K."/>
            <person name="Ovreas L."/>
            <person name="Rohde M."/>
            <person name="Galperin M.Y."/>
            <person name="Jogler C."/>
        </authorList>
    </citation>
    <scope>NUCLEOTIDE SEQUENCE [LARGE SCALE GENOMIC DNA]</scope>
    <source>
        <strain evidence="2 3">LF1</strain>
    </source>
</reference>
<dbReference type="Pfam" id="PF13366">
    <property type="entry name" value="PDDEXK_3"/>
    <property type="match status" value="1"/>
</dbReference>
<keyword evidence="3" id="KW-1185">Reference proteome</keyword>
<gene>
    <name evidence="1" type="ORF">LF1_40340</name>
    <name evidence="2" type="ORF">LF1_40350</name>
</gene>
<dbReference type="EMBL" id="VRLW01000001">
    <property type="protein sequence ID" value="KAA1261484.1"/>
    <property type="molecule type" value="Genomic_DNA"/>
</dbReference>
<evidence type="ECO:0008006" key="4">
    <source>
        <dbReference type="Google" id="ProtNLM"/>
    </source>
</evidence>
<dbReference type="OrthoDB" id="9806869at2"/>
<sequence>MKTNEITGEIVDAAIKVHRHLGPGLLESAYEAVLAYELRKRGLKVETQLTLPIVYEDVSLDVGYRLDLFVEDEIIVELKAVEKMIPLYEAQLLSYLKLKKKKIGLLINFHVVLLKDGIKRMAN</sequence>
<dbReference type="EMBL" id="VRLW01000001">
    <property type="protein sequence ID" value="KAA1261485.1"/>
    <property type="molecule type" value="Genomic_DNA"/>
</dbReference>
<dbReference type="RefSeq" id="WP_068264908.1">
    <property type="nucleotide sequence ID" value="NZ_LWSK01000072.1"/>
</dbReference>
<evidence type="ECO:0000313" key="1">
    <source>
        <dbReference type="EMBL" id="KAA1261484.1"/>
    </source>
</evidence>
<organism evidence="2 3">
    <name type="scientific">Rubripirellula obstinata</name>
    <dbReference type="NCBI Taxonomy" id="406547"/>
    <lineage>
        <taxon>Bacteria</taxon>
        <taxon>Pseudomonadati</taxon>
        <taxon>Planctomycetota</taxon>
        <taxon>Planctomycetia</taxon>
        <taxon>Pirellulales</taxon>
        <taxon>Pirellulaceae</taxon>
        <taxon>Rubripirellula</taxon>
    </lineage>
</organism>
<comment type="caution">
    <text evidence="2">The sequence shown here is derived from an EMBL/GenBank/DDBJ whole genome shotgun (WGS) entry which is preliminary data.</text>
</comment>
<evidence type="ECO:0000313" key="2">
    <source>
        <dbReference type="EMBL" id="KAA1261485.1"/>
    </source>
</evidence>
<dbReference type="NCBIfam" id="TIGR04256">
    <property type="entry name" value="GxxExxY"/>
    <property type="match status" value="1"/>
</dbReference>
<dbReference type="AlphaFoldDB" id="A0A5B1CNH0"/>
<proteinExistence type="predicted"/>
<dbReference type="InterPro" id="IPR026350">
    <property type="entry name" value="GxxExxY"/>
</dbReference>
<evidence type="ECO:0000313" key="3">
    <source>
        <dbReference type="Proteomes" id="UP000322699"/>
    </source>
</evidence>
<name>A0A5B1CNH0_9BACT</name>
<protein>
    <recommendedName>
        <fullName evidence="4">GxxExxY protein</fullName>
    </recommendedName>
</protein>
<accession>A0A5B1CNH0</accession>
<dbReference type="Proteomes" id="UP000322699">
    <property type="component" value="Unassembled WGS sequence"/>
</dbReference>